<dbReference type="Proteomes" id="UP001150907">
    <property type="component" value="Unassembled WGS sequence"/>
</dbReference>
<comment type="caution">
    <text evidence="1">The sequence shown here is derived from an EMBL/GenBank/DDBJ whole genome shotgun (WGS) entry which is preliminary data.</text>
</comment>
<organism evidence="1 2">
    <name type="scientific">Coemansia thaxteri</name>
    <dbReference type="NCBI Taxonomy" id="2663907"/>
    <lineage>
        <taxon>Eukaryota</taxon>
        <taxon>Fungi</taxon>
        <taxon>Fungi incertae sedis</taxon>
        <taxon>Zoopagomycota</taxon>
        <taxon>Kickxellomycotina</taxon>
        <taxon>Kickxellomycetes</taxon>
        <taxon>Kickxellales</taxon>
        <taxon>Kickxellaceae</taxon>
        <taxon>Coemansia</taxon>
    </lineage>
</organism>
<name>A0A9W8EEF1_9FUNG</name>
<proteinExistence type="predicted"/>
<evidence type="ECO:0000313" key="1">
    <source>
        <dbReference type="EMBL" id="KAJ2001664.1"/>
    </source>
</evidence>
<reference evidence="1" key="1">
    <citation type="submission" date="2022-07" db="EMBL/GenBank/DDBJ databases">
        <title>Phylogenomic reconstructions and comparative analyses of Kickxellomycotina fungi.</title>
        <authorList>
            <person name="Reynolds N.K."/>
            <person name="Stajich J.E."/>
            <person name="Barry K."/>
            <person name="Grigoriev I.V."/>
            <person name="Crous P."/>
            <person name="Smith M.E."/>
        </authorList>
    </citation>
    <scope>NUCLEOTIDE SEQUENCE</scope>
    <source>
        <strain evidence="1">IMI 214461</strain>
    </source>
</reference>
<accession>A0A9W8EEF1</accession>
<gene>
    <name evidence="1" type="ORF">H4R26_004008</name>
</gene>
<evidence type="ECO:0000313" key="2">
    <source>
        <dbReference type="Proteomes" id="UP001150907"/>
    </source>
</evidence>
<keyword evidence="2" id="KW-1185">Reference proteome</keyword>
<dbReference type="OrthoDB" id="5537785at2759"/>
<dbReference type="EMBL" id="JANBQF010000380">
    <property type="protein sequence ID" value="KAJ2001664.1"/>
    <property type="molecule type" value="Genomic_DNA"/>
</dbReference>
<sequence length="226" mass="24276">MFSSGNIHNTISQNKENAALSSVTRNGKAGLLGGKVGGGLQPGRMASKVFGSPAHLGTRTPGGKALAGKQQTTLRTGLRDITLTPSNRQVTLERAPKTIKRVHELFSPRTQVKSTTLQALEPEYAPPRSVSPAFDAMGAFGCDLDISMVPATQYSTSGARLRELPPVDLVLEVLVDINIDQLSFSTSSLKIPRPKELSPALLACRPRPLVACALYPTRIPQLKRKR</sequence>
<protein>
    <submittedName>
        <fullName evidence="1">Uncharacterized protein</fullName>
    </submittedName>
</protein>
<dbReference type="AlphaFoldDB" id="A0A9W8EEF1"/>